<sequence length="97" mass="11252">MTCPICLDNINASDMFVTTSCNHTFHTQCITICAKRDHTQCPMCRCDISNDLIQWKMIPTPCFQPEESDDDSDDEPDLPQIKRGFFHRMVFGNKRHL</sequence>
<reference evidence="3" key="1">
    <citation type="submission" date="2020-06" db="EMBL/GenBank/DDBJ databases">
        <title>Lateral gene transfer of anion-conducting channel rhodopsins between green algae and giant viruses.</title>
        <authorList>
            <person name="Rozenberg A."/>
            <person name="Oppermann J."/>
            <person name="Wietek J."/>
            <person name="Fernandez Lahore R.G."/>
            <person name="Sandaa R.-A."/>
            <person name="Bratbak G."/>
            <person name="Hegemann P."/>
            <person name="Beja O."/>
        </authorList>
    </citation>
    <scope>NUCLEOTIDE SEQUENCE</scope>
    <source>
        <strain evidence="3">01B</strain>
    </source>
</reference>
<dbReference type="Pfam" id="PF13639">
    <property type="entry name" value="zf-RING_2"/>
    <property type="match status" value="1"/>
</dbReference>
<proteinExistence type="predicted"/>
<dbReference type="InterPro" id="IPR001841">
    <property type="entry name" value="Znf_RING"/>
</dbReference>
<keyword evidence="1" id="KW-0863">Zinc-finger</keyword>
<name>A0A7M3UP93_POV01</name>
<protein>
    <recommendedName>
        <fullName evidence="2">RING-type domain-containing protein</fullName>
    </recommendedName>
</protein>
<keyword evidence="1" id="KW-0479">Metal-binding</keyword>
<dbReference type="Gene3D" id="3.30.40.10">
    <property type="entry name" value="Zinc/RING finger domain, C3HC4 (zinc finger)"/>
    <property type="match status" value="1"/>
</dbReference>
<evidence type="ECO:0000256" key="1">
    <source>
        <dbReference type="PROSITE-ProRule" id="PRU00175"/>
    </source>
</evidence>
<dbReference type="PROSITE" id="PS50089">
    <property type="entry name" value="ZF_RING_2"/>
    <property type="match status" value="1"/>
</dbReference>
<accession>A0A7M3UP93</accession>
<dbReference type="InterPro" id="IPR013083">
    <property type="entry name" value="Znf_RING/FYVE/PHD"/>
</dbReference>
<dbReference type="EMBL" id="MT663540">
    <property type="protein sequence ID" value="QOI90566.1"/>
    <property type="molecule type" value="Genomic_DNA"/>
</dbReference>
<organism evidence="3">
    <name type="scientific">Pyramimonas orientalis virus</name>
    <name type="common">PoV01</name>
    <dbReference type="NCBI Taxonomy" id="455367"/>
    <lineage>
        <taxon>Viruses</taxon>
        <taxon>Varidnaviria</taxon>
        <taxon>Bamfordvirae</taxon>
        <taxon>Nucleocytoviricota</taxon>
        <taxon>Megaviricetes</taxon>
        <taxon>Imitervirales</taxon>
        <taxon>Allomimiviridae</taxon>
        <taxon>Heliosvirus</taxon>
        <taxon>Heliosvirus raunefjordenense</taxon>
    </lineage>
</organism>
<keyword evidence="1" id="KW-0862">Zinc</keyword>
<dbReference type="SMART" id="SM00184">
    <property type="entry name" value="RING"/>
    <property type="match status" value="1"/>
</dbReference>
<evidence type="ECO:0000259" key="2">
    <source>
        <dbReference type="PROSITE" id="PS50089"/>
    </source>
</evidence>
<dbReference type="GO" id="GO:0008270">
    <property type="term" value="F:zinc ion binding"/>
    <property type="evidence" value="ECO:0007669"/>
    <property type="project" value="UniProtKB-KW"/>
</dbReference>
<gene>
    <name evidence="3" type="ORF">HWQ62_00435</name>
</gene>
<feature type="domain" description="RING-type" evidence="2">
    <location>
        <begin position="3"/>
        <end position="45"/>
    </location>
</feature>
<dbReference type="SUPFAM" id="SSF57850">
    <property type="entry name" value="RING/U-box"/>
    <property type="match status" value="1"/>
</dbReference>
<evidence type="ECO:0000313" key="3">
    <source>
        <dbReference type="EMBL" id="QOI90566.1"/>
    </source>
</evidence>
<organismHost>
    <name type="scientific">Pyramimonas plurioculata</name>
    <dbReference type="NCBI Taxonomy" id="36893"/>
</organismHost>